<keyword evidence="3" id="KW-1185">Reference proteome</keyword>
<evidence type="ECO:0000256" key="1">
    <source>
        <dbReference type="SAM" id="MobiDB-lite"/>
    </source>
</evidence>
<accession>A0A0R2H0L4</accession>
<feature type="region of interest" description="Disordered" evidence="1">
    <location>
        <begin position="1"/>
        <end position="55"/>
    </location>
</feature>
<dbReference type="Proteomes" id="UP000051639">
    <property type="component" value="Unassembled WGS sequence"/>
</dbReference>
<dbReference type="PATRIC" id="fig|148604.4.peg.932"/>
<gene>
    <name evidence="2" type="ORF">IV41_GL000896</name>
</gene>
<feature type="compositionally biased region" description="Basic and acidic residues" evidence="1">
    <location>
        <begin position="19"/>
        <end position="39"/>
    </location>
</feature>
<reference evidence="2 3" key="1">
    <citation type="journal article" date="2015" name="Genome Announc.">
        <title>Expanding the biotechnology potential of lactobacilli through comparative genomics of 213 strains and associated genera.</title>
        <authorList>
            <person name="Sun Z."/>
            <person name="Harris H.M."/>
            <person name="McCann A."/>
            <person name="Guo C."/>
            <person name="Argimon S."/>
            <person name="Zhang W."/>
            <person name="Yang X."/>
            <person name="Jeffery I.B."/>
            <person name="Cooney J.C."/>
            <person name="Kagawa T.F."/>
            <person name="Liu W."/>
            <person name="Song Y."/>
            <person name="Salvetti E."/>
            <person name="Wrobel A."/>
            <person name="Rasinkangas P."/>
            <person name="Parkhill J."/>
            <person name="Rea M.C."/>
            <person name="O'Sullivan O."/>
            <person name="Ritari J."/>
            <person name="Douillard F.P."/>
            <person name="Paul Ross R."/>
            <person name="Yang R."/>
            <person name="Briner A.E."/>
            <person name="Felis G.E."/>
            <person name="de Vos W.M."/>
            <person name="Barrangou R."/>
            <person name="Klaenhammer T.R."/>
            <person name="Caufield P.W."/>
            <person name="Cui Y."/>
            <person name="Zhang H."/>
            <person name="O'Toole P.W."/>
        </authorList>
    </citation>
    <scope>NUCLEOTIDE SEQUENCE [LARGE SCALE GENOMIC DNA]</scope>
    <source>
        <strain evidence="2 3">DSM 14792</strain>
    </source>
</reference>
<dbReference type="AlphaFoldDB" id="A0A0R2H0L4"/>
<evidence type="ECO:0000313" key="2">
    <source>
        <dbReference type="EMBL" id="KRN44053.1"/>
    </source>
</evidence>
<comment type="caution">
    <text evidence="2">The sequence shown here is derived from an EMBL/GenBank/DDBJ whole genome shotgun (WGS) entry which is preliminary data.</text>
</comment>
<protein>
    <submittedName>
        <fullName evidence="2">Uncharacterized protein</fullName>
    </submittedName>
</protein>
<dbReference type="EMBL" id="JQBA01000024">
    <property type="protein sequence ID" value="KRN44053.1"/>
    <property type="molecule type" value="Genomic_DNA"/>
</dbReference>
<proteinExistence type="predicted"/>
<sequence>MPREVEETGDNSDPVLQQDQEKPMAKEQQPDNVDHKDPFETEDAIDDGLWNTDNL</sequence>
<organism evidence="2 3">
    <name type="scientific">Limosilactobacillus ingluviei</name>
    <dbReference type="NCBI Taxonomy" id="148604"/>
    <lineage>
        <taxon>Bacteria</taxon>
        <taxon>Bacillati</taxon>
        <taxon>Bacillota</taxon>
        <taxon>Bacilli</taxon>
        <taxon>Lactobacillales</taxon>
        <taxon>Lactobacillaceae</taxon>
        <taxon>Limosilactobacillus</taxon>
    </lineage>
</organism>
<evidence type="ECO:0000313" key="3">
    <source>
        <dbReference type="Proteomes" id="UP000051639"/>
    </source>
</evidence>
<name>A0A0R2H0L4_9LACO</name>